<keyword evidence="2" id="KW-1185">Reference proteome</keyword>
<evidence type="ECO:0000313" key="1">
    <source>
        <dbReference type="EMBL" id="KFM63581.1"/>
    </source>
</evidence>
<sequence length="88" mass="10482">MNFWGIHRIPCQCGLIYISQTKRAIKFRVKEHEAYVTKKETRKSSVAQHCWFENHTFNFFEAKIIQKTSSIGEVDFLEAFHIQKKSLF</sequence>
<reference evidence="1 2" key="1">
    <citation type="submission" date="2013-11" db="EMBL/GenBank/DDBJ databases">
        <title>Genome sequencing of Stegodyphus mimosarum.</title>
        <authorList>
            <person name="Bechsgaard J."/>
        </authorList>
    </citation>
    <scope>NUCLEOTIDE SEQUENCE [LARGE SCALE GENOMIC DNA]</scope>
</reference>
<dbReference type="AlphaFoldDB" id="A0A087TEP2"/>
<dbReference type="EMBL" id="KK114877">
    <property type="protein sequence ID" value="KFM63581.1"/>
    <property type="molecule type" value="Genomic_DNA"/>
</dbReference>
<dbReference type="Proteomes" id="UP000054359">
    <property type="component" value="Unassembled WGS sequence"/>
</dbReference>
<dbReference type="STRING" id="407821.A0A087TEP2"/>
<protein>
    <recommendedName>
        <fullName evidence="3">GIY-YIG domain-containing protein</fullName>
    </recommendedName>
</protein>
<proteinExistence type="predicted"/>
<evidence type="ECO:0000313" key="2">
    <source>
        <dbReference type="Proteomes" id="UP000054359"/>
    </source>
</evidence>
<evidence type="ECO:0008006" key="3">
    <source>
        <dbReference type="Google" id="ProtNLM"/>
    </source>
</evidence>
<gene>
    <name evidence="1" type="ORF">X975_20790</name>
</gene>
<name>A0A087TEP2_STEMI</name>
<feature type="non-terminal residue" evidence="1">
    <location>
        <position position="88"/>
    </location>
</feature>
<accession>A0A087TEP2</accession>
<dbReference type="OrthoDB" id="6513546at2759"/>
<organism evidence="1 2">
    <name type="scientific">Stegodyphus mimosarum</name>
    <name type="common">African social velvet spider</name>
    <dbReference type="NCBI Taxonomy" id="407821"/>
    <lineage>
        <taxon>Eukaryota</taxon>
        <taxon>Metazoa</taxon>
        <taxon>Ecdysozoa</taxon>
        <taxon>Arthropoda</taxon>
        <taxon>Chelicerata</taxon>
        <taxon>Arachnida</taxon>
        <taxon>Araneae</taxon>
        <taxon>Araneomorphae</taxon>
        <taxon>Entelegynae</taxon>
        <taxon>Eresoidea</taxon>
        <taxon>Eresidae</taxon>
        <taxon>Stegodyphus</taxon>
    </lineage>
</organism>